<organism evidence="1 2">
    <name type="scientific">Sphingobium baderi LL03</name>
    <dbReference type="NCBI Taxonomy" id="1114964"/>
    <lineage>
        <taxon>Bacteria</taxon>
        <taxon>Pseudomonadati</taxon>
        <taxon>Pseudomonadota</taxon>
        <taxon>Alphaproteobacteria</taxon>
        <taxon>Sphingomonadales</taxon>
        <taxon>Sphingomonadaceae</taxon>
        <taxon>Sphingobium</taxon>
    </lineage>
</organism>
<name>T0G8J6_9SPHN</name>
<evidence type="ECO:0000313" key="2">
    <source>
        <dbReference type="Proteomes" id="UP000015524"/>
    </source>
</evidence>
<comment type="caution">
    <text evidence="1">The sequence shown here is derived from an EMBL/GenBank/DDBJ whole genome shotgun (WGS) entry which is preliminary data.</text>
</comment>
<dbReference type="AlphaFoldDB" id="T0G8J6"/>
<dbReference type="Proteomes" id="UP000015524">
    <property type="component" value="Unassembled WGS sequence"/>
</dbReference>
<evidence type="ECO:0000313" key="1">
    <source>
        <dbReference type="EMBL" id="EQA96971.1"/>
    </source>
</evidence>
<dbReference type="EMBL" id="ATIB01000088">
    <property type="protein sequence ID" value="EQA96971.1"/>
    <property type="molecule type" value="Genomic_DNA"/>
</dbReference>
<keyword evidence="2" id="KW-1185">Reference proteome</keyword>
<accession>T0G8J6</accession>
<reference evidence="1 2" key="1">
    <citation type="journal article" date="2013" name="Genome Announc.">
        <title>Draft Genome Sequence of a Hexachlorocyclohexane-Degrading Bacterium, Sphingobium baderi Strain LL03T.</title>
        <authorList>
            <person name="Kaur J."/>
            <person name="Verma H."/>
            <person name="Tripathi C."/>
            <person name="Khurana J.P."/>
            <person name="Lal R."/>
        </authorList>
    </citation>
    <scope>NUCLEOTIDE SEQUENCE [LARGE SCALE GENOMIC DNA]</scope>
    <source>
        <strain evidence="1 2">LL03</strain>
    </source>
</reference>
<proteinExistence type="predicted"/>
<protein>
    <submittedName>
        <fullName evidence="1">Uncharacterized protein</fullName>
    </submittedName>
</protein>
<sequence length="89" mass="9308">MGGIAAAPDRSITAFSRRQVSLCRAMASDRMKQAIDALERAIDRLEQNMDRLGPSVSPSPSSSVDAAAARAALKSLDALIGELKEGAHG</sequence>
<gene>
    <name evidence="1" type="ORF">L485_23115</name>
</gene>
<dbReference type="PATRIC" id="fig|1114964.3.peg.4532"/>